<comment type="caution">
    <text evidence="1">The sequence shown here is derived from an EMBL/GenBank/DDBJ whole genome shotgun (WGS) entry which is preliminary data.</text>
</comment>
<accession>A0ABQ5KKZ0</accession>
<proteinExistence type="predicted"/>
<evidence type="ECO:0000313" key="1">
    <source>
        <dbReference type="EMBL" id="GKT33173.1"/>
    </source>
</evidence>
<name>A0ABQ5KKZ0_9EUKA</name>
<gene>
    <name evidence="1" type="ORF">ADUPG1_007168</name>
</gene>
<organism evidence="1 2">
    <name type="scientific">Aduncisulcus paluster</name>
    <dbReference type="NCBI Taxonomy" id="2918883"/>
    <lineage>
        <taxon>Eukaryota</taxon>
        <taxon>Metamonada</taxon>
        <taxon>Carpediemonas-like organisms</taxon>
        <taxon>Aduncisulcus</taxon>
    </lineage>
</organism>
<dbReference type="Proteomes" id="UP001057375">
    <property type="component" value="Unassembled WGS sequence"/>
</dbReference>
<evidence type="ECO:0000313" key="2">
    <source>
        <dbReference type="Proteomes" id="UP001057375"/>
    </source>
</evidence>
<dbReference type="EMBL" id="BQXS01010157">
    <property type="protein sequence ID" value="GKT33173.1"/>
    <property type="molecule type" value="Genomic_DNA"/>
</dbReference>
<reference evidence="1" key="1">
    <citation type="submission" date="2022-03" db="EMBL/GenBank/DDBJ databases">
        <title>Draft genome sequence of Aduncisulcus paluster, a free-living microaerophilic Fornicata.</title>
        <authorList>
            <person name="Yuyama I."/>
            <person name="Kume K."/>
            <person name="Tamura T."/>
            <person name="Inagaki Y."/>
            <person name="Hashimoto T."/>
        </authorList>
    </citation>
    <scope>NUCLEOTIDE SEQUENCE</scope>
    <source>
        <strain evidence="1">NY0171</strain>
    </source>
</reference>
<keyword evidence="2" id="KW-1185">Reference proteome</keyword>
<evidence type="ECO:0008006" key="3">
    <source>
        <dbReference type="Google" id="ProtNLM"/>
    </source>
</evidence>
<sequence>MDTVFEVYSGNLSTDQTCECSSPDNIGYSETHITDNKLNSETLPGSGSWHVICSNHSIVSYTSIDTFECLAPLNADGETYGCSGGGEYGYECRYDDELTQSASSCYPVVVDENLHACVAGMFVDSDGDPDYTHRTDSTPSLFSVASLRTISTSTLSNDGISMSNSDRFSLLMELNISALLHPFRCLSADPFGSLHGLESLSIAHNMDGAPKDADGNDIEGFSDLSLIISN</sequence>
<protein>
    <recommendedName>
        <fullName evidence="3">Recombination activating protein 2</fullName>
    </recommendedName>
</protein>